<dbReference type="Proteomes" id="UP001621713">
    <property type="component" value="Unassembled WGS sequence"/>
</dbReference>
<evidence type="ECO:0000313" key="3">
    <source>
        <dbReference type="Proteomes" id="UP001621713"/>
    </source>
</evidence>
<evidence type="ECO:0000259" key="1">
    <source>
        <dbReference type="Pfam" id="PF01476"/>
    </source>
</evidence>
<dbReference type="EMBL" id="JAZHOJ010000035">
    <property type="protein sequence ID" value="MFK7004674.1"/>
    <property type="molecule type" value="Genomic_DNA"/>
</dbReference>
<sequence>MATYKVKKDDTLQSVARELGISIETLKWHHNNYCPHELLFLRSFYKKIVGIAGSNKKRKSTTI</sequence>
<dbReference type="InterPro" id="IPR018392">
    <property type="entry name" value="LysM"/>
</dbReference>
<protein>
    <submittedName>
        <fullName evidence="2">LysM domain-containing protein</fullName>
    </submittedName>
</protein>
<gene>
    <name evidence="2" type="ORF">V3467_12580</name>
</gene>
<accession>A0ABW8PJB6</accession>
<dbReference type="Gene3D" id="3.10.350.10">
    <property type="entry name" value="LysM domain"/>
    <property type="match status" value="1"/>
</dbReference>
<dbReference type="SUPFAM" id="SSF54106">
    <property type="entry name" value="LysM domain"/>
    <property type="match status" value="1"/>
</dbReference>
<comment type="caution">
    <text evidence="2">The sequence shown here is derived from an EMBL/GenBank/DDBJ whole genome shotgun (WGS) entry which is preliminary data.</text>
</comment>
<reference evidence="2 3" key="1">
    <citation type="submission" date="2024-02" db="EMBL/GenBank/DDBJ databases">
        <title>Comparative Genomic Analysis of Flavobacterium Species Causing Columnaris Disease of Freshwater Fish in Thailand: Insights into Virulence and Resistance Mechanisms.</title>
        <authorList>
            <person name="Nguyen D."/>
            <person name="Chokmangmeepisarn P."/>
            <person name="Khianchaikhan K."/>
            <person name="Morishita M."/>
            <person name="Bunnoy A."/>
            <person name="Rodkhum C."/>
        </authorList>
    </citation>
    <scope>NUCLEOTIDE SEQUENCE [LARGE SCALE GENOMIC DNA]</scope>
    <source>
        <strain evidence="2 3">PCBSB2203</strain>
    </source>
</reference>
<organism evidence="2 3">
    <name type="scientific">Flavobacterium covae</name>
    <dbReference type="NCBI Taxonomy" id="2906076"/>
    <lineage>
        <taxon>Bacteria</taxon>
        <taxon>Pseudomonadati</taxon>
        <taxon>Bacteroidota</taxon>
        <taxon>Flavobacteriia</taxon>
        <taxon>Flavobacteriales</taxon>
        <taxon>Flavobacteriaceae</taxon>
        <taxon>Flavobacterium</taxon>
    </lineage>
</organism>
<keyword evidence="3" id="KW-1185">Reference proteome</keyword>
<dbReference type="CDD" id="cd00118">
    <property type="entry name" value="LysM"/>
    <property type="match status" value="1"/>
</dbReference>
<dbReference type="Pfam" id="PF01476">
    <property type="entry name" value="LysM"/>
    <property type="match status" value="1"/>
</dbReference>
<evidence type="ECO:0000313" key="2">
    <source>
        <dbReference type="EMBL" id="MFK7004674.1"/>
    </source>
</evidence>
<feature type="domain" description="LysM" evidence="1">
    <location>
        <begin position="4"/>
        <end position="27"/>
    </location>
</feature>
<dbReference type="InterPro" id="IPR036779">
    <property type="entry name" value="LysM_dom_sf"/>
</dbReference>
<proteinExistence type="predicted"/>
<name>A0ABW8PJB6_9FLAO</name>